<gene>
    <name evidence="2" type="ORF">F0L17_16605</name>
</gene>
<comment type="caution">
    <text evidence="2">The sequence shown here is derived from an EMBL/GenBank/DDBJ whole genome shotgun (WGS) entry which is preliminary data.</text>
</comment>
<dbReference type="NCBIfam" id="NF033485">
    <property type="entry name" value="small_SCO1431"/>
    <property type="match status" value="1"/>
</dbReference>
<evidence type="ECO:0000313" key="3">
    <source>
        <dbReference type="Proteomes" id="UP000473014"/>
    </source>
</evidence>
<dbReference type="OrthoDB" id="4312748at2"/>
<evidence type="ECO:0000313" key="2">
    <source>
        <dbReference type="EMBL" id="MTE20701.1"/>
    </source>
</evidence>
<feature type="region of interest" description="Disordered" evidence="1">
    <location>
        <begin position="1"/>
        <end position="30"/>
    </location>
</feature>
<proteinExistence type="predicted"/>
<accession>A0A6G2BEJ6</accession>
<keyword evidence="3" id="KW-1185">Reference proteome</keyword>
<organism evidence="2 3">
    <name type="scientific">Streptomyces taklimakanensis</name>
    <dbReference type="NCBI Taxonomy" id="2569853"/>
    <lineage>
        <taxon>Bacteria</taxon>
        <taxon>Bacillati</taxon>
        <taxon>Actinomycetota</taxon>
        <taxon>Actinomycetes</taxon>
        <taxon>Kitasatosporales</taxon>
        <taxon>Streptomycetaceae</taxon>
        <taxon>Streptomyces</taxon>
    </lineage>
</organism>
<dbReference type="EMBL" id="WIXO01000001">
    <property type="protein sequence ID" value="MTE20701.1"/>
    <property type="molecule type" value="Genomic_DNA"/>
</dbReference>
<dbReference type="AlphaFoldDB" id="A0A6G2BEJ6"/>
<reference evidence="2 3" key="1">
    <citation type="submission" date="2019-11" db="EMBL/GenBank/DDBJ databases">
        <authorList>
            <person name="Yuan L."/>
        </authorList>
    </citation>
    <scope>NUCLEOTIDE SEQUENCE [LARGE SCALE GENOMIC DNA]</scope>
    <source>
        <strain evidence="2 3">TRM43335</strain>
    </source>
</reference>
<name>A0A6G2BEJ6_9ACTN</name>
<dbReference type="InterPro" id="IPR047816">
    <property type="entry name" value="SCO1431-like"/>
</dbReference>
<sequence>MLETAPLPRRTRRERRQTTTRGEDTTMGHTMAARLPALLFRTGGPSDEEREKLVEQALGWTLTVLVSVIVTGLGLL</sequence>
<dbReference type="Proteomes" id="UP000473014">
    <property type="component" value="Unassembled WGS sequence"/>
</dbReference>
<protein>
    <submittedName>
        <fullName evidence="2">SCO1431 family membrane protein</fullName>
    </submittedName>
</protein>
<evidence type="ECO:0000256" key="1">
    <source>
        <dbReference type="SAM" id="MobiDB-lite"/>
    </source>
</evidence>